<keyword evidence="3" id="KW-1185">Reference proteome</keyword>
<evidence type="ECO:0000313" key="2">
    <source>
        <dbReference type="EMBL" id="KAL2486833.1"/>
    </source>
</evidence>
<reference evidence="3" key="1">
    <citation type="submission" date="2024-07" db="EMBL/GenBank/DDBJ databases">
        <title>Two chromosome-level genome assemblies of Korean endemic species Abeliophyllum distichum and Forsythia ovata (Oleaceae).</title>
        <authorList>
            <person name="Jang H."/>
        </authorList>
    </citation>
    <scope>NUCLEOTIDE SEQUENCE [LARGE SCALE GENOMIC DNA]</scope>
</reference>
<protein>
    <submittedName>
        <fullName evidence="2">Uncharacterized protein</fullName>
    </submittedName>
</protein>
<accession>A0ABD1RGB4</accession>
<gene>
    <name evidence="2" type="ORF">Adt_31589</name>
</gene>
<evidence type="ECO:0000313" key="3">
    <source>
        <dbReference type="Proteomes" id="UP001604336"/>
    </source>
</evidence>
<organism evidence="2 3">
    <name type="scientific">Abeliophyllum distichum</name>
    <dbReference type="NCBI Taxonomy" id="126358"/>
    <lineage>
        <taxon>Eukaryota</taxon>
        <taxon>Viridiplantae</taxon>
        <taxon>Streptophyta</taxon>
        <taxon>Embryophyta</taxon>
        <taxon>Tracheophyta</taxon>
        <taxon>Spermatophyta</taxon>
        <taxon>Magnoliopsida</taxon>
        <taxon>eudicotyledons</taxon>
        <taxon>Gunneridae</taxon>
        <taxon>Pentapetalae</taxon>
        <taxon>asterids</taxon>
        <taxon>lamiids</taxon>
        <taxon>Lamiales</taxon>
        <taxon>Oleaceae</taxon>
        <taxon>Forsythieae</taxon>
        <taxon>Abeliophyllum</taxon>
    </lineage>
</organism>
<feature type="region of interest" description="Disordered" evidence="1">
    <location>
        <begin position="18"/>
        <end position="76"/>
    </location>
</feature>
<dbReference type="EMBL" id="JBFOLK010000009">
    <property type="protein sequence ID" value="KAL2486833.1"/>
    <property type="molecule type" value="Genomic_DNA"/>
</dbReference>
<evidence type="ECO:0000256" key="1">
    <source>
        <dbReference type="SAM" id="MobiDB-lite"/>
    </source>
</evidence>
<dbReference type="Proteomes" id="UP001604336">
    <property type="component" value="Unassembled WGS sequence"/>
</dbReference>
<feature type="compositionally biased region" description="Basic and acidic residues" evidence="1">
    <location>
        <begin position="18"/>
        <end position="57"/>
    </location>
</feature>
<name>A0ABD1RGB4_9LAMI</name>
<dbReference type="AlphaFoldDB" id="A0ABD1RGB4"/>
<feature type="compositionally biased region" description="Acidic residues" evidence="1">
    <location>
        <begin position="58"/>
        <end position="76"/>
    </location>
</feature>
<sequence>MIRQQQYVECSKTKIKNKEADENVLENGKEKDAKVEKEEMLTKECVEQSKFERRKEGEDDDDDGNNEEGDDRVTDIEEEIDLEAEQRIKGISYNNLLKQLYQESNPVIGLLGEPSERSFDYYVLYRTPTRKKRVPRSEKYGSPLVIMLPPTG</sequence>
<proteinExistence type="predicted"/>
<comment type="caution">
    <text evidence="2">The sequence shown here is derived from an EMBL/GenBank/DDBJ whole genome shotgun (WGS) entry which is preliminary data.</text>
</comment>